<evidence type="ECO:0008006" key="5">
    <source>
        <dbReference type="Google" id="ProtNLM"/>
    </source>
</evidence>
<dbReference type="GO" id="GO:0015562">
    <property type="term" value="F:efflux transmembrane transporter activity"/>
    <property type="evidence" value="ECO:0007669"/>
    <property type="project" value="InterPro"/>
</dbReference>
<name>A0A0M8MJ72_9FLAO</name>
<reference evidence="3 4" key="1">
    <citation type="submission" date="2015-08" db="EMBL/GenBank/DDBJ databases">
        <title>Whole genome sequence of Flavobacterium akiainvivens IK-1T, from decaying Wikstroemia oahuensis, an endemic Hawaiian shrub.</title>
        <authorList>
            <person name="Wan X."/>
            <person name="Hou S."/>
            <person name="Saito J."/>
            <person name="Donachie S."/>
        </authorList>
    </citation>
    <scope>NUCLEOTIDE SEQUENCE [LARGE SCALE GENOMIC DNA]</scope>
    <source>
        <strain evidence="3 4">IK-1</strain>
    </source>
</reference>
<protein>
    <recommendedName>
        <fullName evidence="5">Transporter</fullName>
    </recommendedName>
</protein>
<proteinExistence type="inferred from homology"/>
<dbReference type="PANTHER" id="PTHR30203">
    <property type="entry name" value="OUTER MEMBRANE CATION EFFLUX PROTEIN"/>
    <property type="match status" value="1"/>
</dbReference>
<keyword evidence="4" id="KW-1185">Reference proteome</keyword>
<dbReference type="PATRIC" id="fig|1202724.3.peg.3250"/>
<evidence type="ECO:0000313" key="4">
    <source>
        <dbReference type="Proteomes" id="UP000037755"/>
    </source>
</evidence>
<comment type="caution">
    <text evidence="3">The sequence shown here is derived from an EMBL/GenBank/DDBJ whole genome shotgun (WGS) entry which is preliminary data.</text>
</comment>
<dbReference type="STRING" id="1202724.AM493_15650"/>
<dbReference type="Proteomes" id="UP000037755">
    <property type="component" value="Unassembled WGS sequence"/>
</dbReference>
<dbReference type="Pfam" id="PF02321">
    <property type="entry name" value="OEP"/>
    <property type="match status" value="1"/>
</dbReference>
<dbReference type="AlphaFoldDB" id="A0A0M8MJ72"/>
<feature type="coiled-coil region" evidence="2">
    <location>
        <begin position="102"/>
        <end position="161"/>
    </location>
</feature>
<dbReference type="SUPFAM" id="SSF56954">
    <property type="entry name" value="Outer membrane efflux proteins (OEP)"/>
    <property type="match status" value="1"/>
</dbReference>
<organism evidence="3 4">
    <name type="scientific">Flavobacterium akiainvivens</name>
    <dbReference type="NCBI Taxonomy" id="1202724"/>
    <lineage>
        <taxon>Bacteria</taxon>
        <taxon>Pseudomonadati</taxon>
        <taxon>Bacteroidota</taxon>
        <taxon>Flavobacteriia</taxon>
        <taxon>Flavobacteriales</taxon>
        <taxon>Flavobacteriaceae</taxon>
        <taxon>Flavobacterium</taxon>
    </lineage>
</organism>
<evidence type="ECO:0000313" key="3">
    <source>
        <dbReference type="EMBL" id="KOS07311.1"/>
    </source>
</evidence>
<sequence>MALLLCWAGMAAQSAQVLPLTIKQAEALFFKNNFQLLAAQYGIDKAGADIIQSKAYPNPEVSVDVIAYEGQNNLYFPQGNNNNLAVGIEQLIILGGKRKNQIALAKKDKELASADLAELTRNLQFEIWQSFYTLHNQEKIIEKYDNLLNKLQELITGYEVQVAKNNVALKDLVRLKSVYVKINNDKSEETKTLIEVQQKLNVLLGTTALIKTEYTEQDADAYAARTFVYDEVLSKSLQNRADLNQAKLANDAADINLKLQRSLAIPDVTLRGGYNQQGDAFNNQYNVGVAISLPFFDRNRGNIQKAKTGRLESTKGVEYKELEINTEVLAAYQNFTRSVDEYKRIGILVNNDFDAVFNGLNSNFQKGNVSMIEFTDFFEAYNEAQTEVERVKTQLAIAAAEINFVTGTNNF</sequence>
<gene>
    <name evidence="3" type="ORF">AM493_15650</name>
</gene>
<dbReference type="InterPro" id="IPR010131">
    <property type="entry name" value="MdtP/NodT-like"/>
</dbReference>
<accession>A0A0M8MJ72</accession>
<evidence type="ECO:0000256" key="1">
    <source>
        <dbReference type="ARBA" id="ARBA00007613"/>
    </source>
</evidence>
<dbReference type="EMBL" id="LIYD01000005">
    <property type="protein sequence ID" value="KOS07311.1"/>
    <property type="molecule type" value="Genomic_DNA"/>
</dbReference>
<comment type="similarity">
    <text evidence="1">Belongs to the outer membrane factor (OMF) (TC 1.B.17) family.</text>
</comment>
<dbReference type="InterPro" id="IPR003423">
    <property type="entry name" value="OMP_efflux"/>
</dbReference>
<keyword evidence="2" id="KW-0175">Coiled coil</keyword>
<dbReference type="PANTHER" id="PTHR30203:SF23">
    <property type="entry name" value="OUTER MEMBRANE EFFLUX PROTEIN"/>
    <property type="match status" value="1"/>
</dbReference>
<evidence type="ECO:0000256" key="2">
    <source>
        <dbReference type="SAM" id="Coils"/>
    </source>
</evidence>
<dbReference type="Gene3D" id="1.20.1600.10">
    <property type="entry name" value="Outer membrane efflux proteins (OEP)"/>
    <property type="match status" value="1"/>
</dbReference>